<name>A0A8S9ITQ1_BRACR</name>
<comment type="caution">
    <text evidence="1">The sequence shown here is derived from an EMBL/GenBank/DDBJ whole genome shotgun (WGS) entry which is preliminary data.</text>
</comment>
<reference evidence="1" key="1">
    <citation type="submission" date="2019-12" db="EMBL/GenBank/DDBJ databases">
        <title>Genome sequencing and annotation of Brassica cretica.</title>
        <authorList>
            <person name="Studholme D.J."/>
            <person name="Sarris P.F."/>
        </authorList>
    </citation>
    <scope>NUCLEOTIDE SEQUENCE</scope>
    <source>
        <strain evidence="1">PFS-102/07</strain>
        <tissue evidence="1">Leaf</tissue>
    </source>
</reference>
<proteinExistence type="predicted"/>
<accession>A0A8S9ITQ1</accession>
<gene>
    <name evidence="1" type="ORF">F2Q70_00002249</name>
</gene>
<protein>
    <submittedName>
        <fullName evidence="1">Uncharacterized protein</fullName>
    </submittedName>
</protein>
<dbReference type="AlphaFoldDB" id="A0A8S9ITQ1"/>
<evidence type="ECO:0000313" key="1">
    <source>
        <dbReference type="EMBL" id="KAF2573168.1"/>
    </source>
</evidence>
<organism evidence="1">
    <name type="scientific">Brassica cretica</name>
    <name type="common">Mustard</name>
    <dbReference type="NCBI Taxonomy" id="69181"/>
    <lineage>
        <taxon>Eukaryota</taxon>
        <taxon>Viridiplantae</taxon>
        <taxon>Streptophyta</taxon>
        <taxon>Embryophyta</taxon>
        <taxon>Tracheophyta</taxon>
        <taxon>Spermatophyta</taxon>
        <taxon>Magnoliopsida</taxon>
        <taxon>eudicotyledons</taxon>
        <taxon>Gunneridae</taxon>
        <taxon>Pentapetalae</taxon>
        <taxon>rosids</taxon>
        <taxon>malvids</taxon>
        <taxon>Brassicales</taxon>
        <taxon>Brassicaceae</taxon>
        <taxon>Brassiceae</taxon>
        <taxon>Brassica</taxon>
    </lineage>
</organism>
<dbReference type="EMBL" id="QGKY02001015">
    <property type="protein sequence ID" value="KAF2573168.1"/>
    <property type="molecule type" value="Genomic_DNA"/>
</dbReference>
<sequence>MQGGGLTSSGFSSVRIPTEISKRIFPSVWFLISSVALLFCPHEIMSTLFFGAGGGEFGDSCSISLPLLFVVALAFRLDFGVTGSSSSPTSSSSRFFGCVTLVRAILFFQGCNFLFVLVADGVRFPGIEWFGGEICVLGSPCLYVDLVWNWIEVLRGHWSPVSISSSPLRLGSLECRTVQCFGGSTSSLTDRGVSDFFPEYLQLNALVVIIPRSSVSSPRVWARGVSEISLDWDRVRSSEDDLSPGRFLTRAPTRCVGAVSVASLVHVNPVGVTPALESDPIGSMSLTPDDVVPVVWLGSIVALKKLRSVS</sequence>